<comment type="caution">
    <text evidence="1">The sequence shown here is derived from an EMBL/GenBank/DDBJ whole genome shotgun (WGS) entry which is preliminary data.</text>
</comment>
<sequence length="180" mass="19925">MSNGFPDGEFCIVNEETGLYLACLPGGTIYGEQQGVDRLTGETEGIGYSHTNDQVLGLLEEPSGKKFERWFLDDRKNSRGLEFYHLVNCAKDIRSWYTLWAVLPAHKSSPYADIPGTIAKVSVQGRGQSGQTQWRAEDGMFFPGDPAKVVTLAKTGLSGYEVIVADRGAPRQKWRFVTDS</sequence>
<reference evidence="1 2" key="1">
    <citation type="journal article" date="2019" name="Int. J. Syst. Evol. Microbiol.">
        <title>The Global Catalogue of Microorganisms (GCM) 10K type strain sequencing project: providing services to taxonomists for standard genome sequencing and annotation.</title>
        <authorList>
            <consortium name="The Broad Institute Genomics Platform"/>
            <consortium name="The Broad Institute Genome Sequencing Center for Infectious Disease"/>
            <person name="Wu L."/>
            <person name="Ma J."/>
        </authorList>
    </citation>
    <scope>NUCLEOTIDE SEQUENCE [LARGE SCALE GENOMIC DNA]</scope>
    <source>
        <strain evidence="1 2">JCM 6242</strain>
    </source>
</reference>
<proteinExistence type="predicted"/>
<accession>A0ABN3VTH1</accession>
<dbReference type="RefSeq" id="WP_344969308.1">
    <property type="nucleotide sequence ID" value="NZ_BAAAVI010000008.1"/>
</dbReference>
<gene>
    <name evidence="1" type="ORF">GCM10010517_15930</name>
</gene>
<evidence type="ECO:0008006" key="3">
    <source>
        <dbReference type="Google" id="ProtNLM"/>
    </source>
</evidence>
<dbReference type="EMBL" id="BAAAVI010000008">
    <property type="protein sequence ID" value="GAA2857563.1"/>
    <property type="molecule type" value="Genomic_DNA"/>
</dbReference>
<evidence type="ECO:0000313" key="1">
    <source>
        <dbReference type="EMBL" id="GAA2857563.1"/>
    </source>
</evidence>
<evidence type="ECO:0000313" key="2">
    <source>
        <dbReference type="Proteomes" id="UP001500831"/>
    </source>
</evidence>
<protein>
    <recommendedName>
        <fullName evidence="3">Ricin B lectin domain-containing protein</fullName>
    </recommendedName>
</protein>
<dbReference type="Proteomes" id="UP001500831">
    <property type="component" value="Unassembled WGS sequence"/>
</dbReference>
<keyword evidence="2" id="KW-1185">Reference proteome</keyword>
<organism evidence="1 2">
    <name type="scientific">Streptosporangium fragile</name>
    <dbReference type="NCBI Taxonomy" id="46186"/>
    <lineage>
        <taxon>Bacteria</taxon>
        <taxon>Bacillati</taxon>
        <taxon>Actinomycetota</taxon>
        <taxon>Actinomycetes</taxon>
        <taxon>Streptosporangiales</taxon>
        <taxon>Streptosporangiaceae</taxon>
        <taxon>Streptosporangium</taxon>
    </lineage>
</organism>
<name>A0ABN3VTH1_9ACTN</name>